<dbReference type="Gene3D" id="3.90.79.10">
    <property type="entry name" value="Nucleoside Triphosphate Pyrophosphohydrolase"/>
    <property type="match status" value="1"/>
</dbReference>
<dbReference type="CDD" id="cd04678">
    <property type="entry name" value="NUDIX_MTH2_Nudt15"/>
    <property type="match status" value="1"/>
</dbReference>
<dbReference type="EMBL" id="JSAM01000073">
    <property type="protein sequence ID" value="KIA77622.1"/>
    <property type="molecule type" value="Genomic_DNA"/>
</dbReference>
<dbReference type="PANTHER" id="PTHR16099">
    <property type="entry name" value="8-OXO-DGTP DIPHOSPHATES NUDT15"/>
    <property type="match status" value="1"/>
</dbReference>
<keyword evidence="1 2" id="KW-0378">Hydrolase</keyword>
<organism evidence="4 5">
    <name type="scientific">Parachlamydia acanthamoebae</name>
    <dbReference type="NCBI Taxonomy" id="83552"/>
    <lineage>
        <taxon>Bacteria</taxon>
        <taxon>Pseudomonadati</taxon>
        <taxon>Chlamydiota</taxon>
        <taxon>Chlamydiia</taxon>
        <taxon>Parachlamydiales</taxon>
        <taxon>Parachlamydiaceae</taxon>
        <taxon>Parachlamydia</taxon>
    </lineage>
</organism>
<dbReference type="EC" id="3.6.1.-" evidence="4"/>
<dbReference type="FunFam" id="3.90.79.10:FF:000060">
    <property type="entry name" value="Nudix hydrolase 1"/>
    <property type="match status" value="1"/>
</dbReference>
<gene>
    <name evidence="4" type="primary">nudT1</name>
    <name evidence="4" type="ORF">DB43_GD00530</name>
</gene>
<comment type="caution">
    <text evidence="4">The sequence shown here is derived from an EMBL/GenBank/DDBJ whole genome shotgun (WGS) entry which is preliminary data.</text>
</comment>
<evidence type="ECO:0000313" key="4">
    <source>
        <dbReference type="EMBL" id="KIA77622.1"/>
    </source>
</evidence>
<evidence type="ECO:0000313" key="5">
    <source>
        <dbReference type="Proteomes" id="UP000031307"/>
    </source>
</evidence>
<dbReference type="EC" id="3.6.1.22" evidence="4"/>
<accession>A0A0C1E8Y4</accession>
<proteinExistence type="inferred from homology"/>
<dbReference type="PANTHER" id="PTHR16099:SF5">
    <property type="entry name" value="NUCLEOTIDE TRIPHOSPHATE DIPHOSPHATASE NUDT15"/>
    <property type="match status" value="1"/>
</dbReference>
<dbReference type="PROSITE" id="PS00893">
    <property type="entry name" value="NUDIX_BOX"/>
    <property type="match status" value="1"/>
</dbReference>
<sequence>MFLFEWLREESMDNVDEQILDINELQNFKKRPLIGVAVVVFKNNKVLLGKRKNSHEEGKWAFPGGHLEFGESVEGCASRELMEEVGLQAISLKIGPWVENIMDAGKKHYITLFVFVDSFSGEPQLLEPDKCEGWEWFEWENLPSPIFPTIITLKNKISISDLTNEA</sequence>
<evidence type="ECO:0000256" key="1">
    <source>
        <dbReference type="ARBA" id="ARBA00022801"/>
    </source>
</evidence>
<dbReference type="AlphaFoldDB" id="A0A0C1E8Y4"/>
<dbReference type="EC" id="3.6.1.55" evidence="4"/>
<protein>
    <submittedName>
        <fullName evidence="4">Nudix hydrolase 1</fullName>
        <ecNumber evidence="4">3.6.1.-</ecNumber>
        <ecNumber evidence="4">3.6.1.22</ecNumber>
        <ecNumber evidence="4">3.6.1.55</ecNumber>
    </submittedName>
</protein>
<evidence type="ECO:0000259" key="3">
    <source>
        <dbReference type="PROSITE" id="PS51462"/>
    </source>
</evidence>
<evidence type="ECO:0000256" key="2">
    <source>
        <dbReference type="RuleBase" id="RU003476"/>
    </source>
</evidence>
<dbReference type="PRINTS" id="PR00502">
    <property type="entry name" value="NUDIXFAMILY"/>
</dbReference>
<reference evidence="4 5" key="1">
    <citation type="journal article" date="2014" name="Mol. Biol. Evol.">
        <title>Massive expansion of Ubiquitination-related gene families within the Chlamydiae.</title>
        <authorList>
            <person name="Domman D."/>
            <person name="Collingro A."/>
            <person name="Lagkouvardos I."/>
            <person name="Gehre L."/>
            <person name="Weinmaier T."/>
            <person name="Rattei T."/>
            <person name="Subtil A."/>
            <person name="Horn M."/>
        </authorList>
    </citation>
    <scope>NUCLEOTIDE SEQUENCE [LARGE SCALE GENOMIC DNA]</scope>
    <source>
        <strain evidence="4 5">OEW1</strain>
    </source>
</reference>
<dbReference type="InterPro" id="IPR020084">
    <property type="entry name" value="NUDIX_hydrolase_CS"/>
</dbReference>
<name>A0A0C1E8Y4_9BACT</name>
<dbReference type="InterPro" id="IPR000086">
    <property type="entry name" value="NUDIX_hydrolase_dom"/>
</dbReference>
<comment type="similarity">
    <text evidence="2">Belongs to the Nudix hydrolase family.</text>
</comment>
<dbReference type="Proteomes" id="UP000031307">
    <property type="component" value="Unassembled WGS sequence"/>
</dbReference>
<dbReference type="Pfam" id="PF00293">
    <property type="entry name" value="NUDIX"/>
    <property type="match status" value="1"/>
</dbReference>
<dbReference type="PROSITE" id="PS51462">
    <property type="entry name" value="NUDIX"/>
    <property type="match status" value="1"/>
</dbReference>
<dbReference type="InterPro" id="IPR015797">
    <property type="entry name" value="NUDIX_hydrolase-like_dom_sf"/>
</dbReference>
<dbReference type="PATRIC" id="fig|83552.4.peg.1264"/>
<dbReference type="InterPro" id="IPR020476">
    <property type="entry name" value="Nudix_hydrolase"/>
</dbReference>
<dbReference type="GO" id="GO:0035539">
    <property type="term" value="F:8-oxo-7,8-dihydrodeoxyguanosine triphosphate pyrophosphatase activity"/>
    <property type="evidence" value="ECO:0007669"/>
    <property type="project" value="UniProtKB-EC"/>
</dbReference>
<dbReference type="SUPFAM" id="SSF55811">
    <property type="entry name" value="Nudix"/>
    <property type="match status" value="1"/>
</dbReference>
<feature type="domain" description="Nudix hydrolase" evidence="3">
    <location>
        <begin position="29"/>
        <end position="163"/>
    </location>
</feature>